<keyword evidence="7" id="KW-0227">DNA damage</keyword>
<keyword evidence="6" id="KW-0479">Metal-binding</keyword>
<evidence type="ECO:0000256" key="7">
    <source>
        <dbReference type="ARBA" id="ARBA00022763"/>
    </source>
</evidence>
<keyword evidence="9" id="KW-0378">Hydrolase</keyword>
<name>A0A6P4JH70_DROKI</name>
<evidence type="ECO:0000256" key="9">
    <source>
        <dbReference type="ARBA" id="ARBA00022801"/>
    </source>
</evidence>
<dbReference type="InterPro" id="IPR006640">
    <property type="entry name" value="SprT-like_domain"/>
</dbReference>
<feature type="region of interest" description="Disordered" evidence="15">
    <location>
        <begin position="707"/>
        <end position="731"/>
    </location>
</feature>
<dbReference type="GO" id="GO:0004222">
    <property type="term" value="F:metalloendopeptidase activity"/>
    <property type="evidence" value="ECO:0007669"/>
    <property type="project" value="InterPro"/>
</dbReference>
<feature type="compositionally biased region" description="Polar residues" evidence="15">
    <location>
        <begin position="429"/>
        <end position="440"/>
    </location>
</feature>
<dbReference type="SMART" id="SM00731">
    <property type="entry name" value="SprT"/>
    <property type="match status" value="1"/>
</dbReference>
<dbReference type="GO" id="GO:0031593">
    <property type="term" value="F:polyubiquitin modification-dependent protein binding"/>
    <property type="evidence" value="ECO:0007669"/>
    <property type="project" value="TreeGrafter"/>
</dbReference>
<dbReference type="GO" id="GO:0003697">
    <property type="term" value="F:single-stranded DNA binding"/>
    <property type="evidence" value="ECO:0007669"/>
    <property type="project" value="InterPro"/>
</dbReference>
<organism evidence="18 19">
    <name type="scientific">Drosophila kikkawai</name>
    <name type="common">Fruit fly</name>
    <dbReference type="NCBI Taxonomy" id="30033"/>
    <lineage>
        <taxon>Eukaryota</taxon>
        <taxon>Metazoa</taxon>
        <taxon>Ecdysozoa</taxon>
        <taxon>Arthropoda</taxon>
        <taxon>Hexapoda</taxon>
        <taxon>Insecta</taxon>
        <taxon>Pterygota</taxon>
        <taxon>Neoptera</taxon>
        <taxon>Endopterygota</taxon>
        <taxon>Diptera</taxon>
        <taxon>Brachycera</taxon>
        <taxon>Muscomorpha</taxon>
        <taxon>Ephydroidea</taxon>
        <taxon>Drosophilidae</taxon>
        <taxon>Drosophila</taxon>
        <taxon>Sophophora</taxon>
    </lineage>
</organism>
<feature type="compositionally biased region" description="Basic and acidic residues" evidence="15">
    <location>
        <begin position="476"/>
        <end position="495"/>
    </location>
</feature>
<dbReference type="OrthoDB" id="5236983at2759"/>
<feature type="region of interest" description="Disordered" evidence="15">
    <location>
        <begin position="13"/>
        <end position="34"/>
    </location>
</feature>
<evidence type="ECO:0000256" key="1">
    <source>
        <dbReference type="ARBA" id="ARBA00004123"/>
    </source>
</evidence>
<keyword evidence="18" id="KW-1185">Reference proteome</keyword>
<feature type="region of interest" description="Disordered" evidence="15">
    <location>
        <begin position="663"/>
        <end position="693"/>
    </location>
</feature>
<feature type="compositionally biased region" description="Basic and acidic residues" evidence="15">
    <location>
        <begin position="78"/>
        <end position="87"/>
    </location>
</feature>
<keyword evidence="10" id="KW-0862">Zinc</keyword>
<feature type="region of interest" description="Disordered" evidence="15">
    <location>
        <begin position="63"/>
        <end position="89"/>
    </location>
</feature>
<dbReference type="SMART" id="SM00734">
    <property type="entry name" value="ZnF_Rad18"/>
    <property type="match status" value="1"/>
</dbReference>
<keyword evidence="4" id="KW-0158">Chromosome</keyword>
<keyword evidence="12" id="KW-0234">DNA repair</keyword>
<evidence type="ECO:0000256" key="5">
    <source>
        <dbReference type="ARBA" id="ARBA00022670"/>
    </source>
</evidence>
<evidence type="ECO:0000256" key="13">
    <source>
        <dbReference type="ARBA" id="ARBA00023242"/>
    </source>
</evidence>
<evidence type="ECO:0000256" key="6">
    <source>
        <dbReference type="ARBA" id="ARBA00022723"/>
    </source>
</evidence>
<dbReference type="GO" id="GO:0005634">
    <property type="term" value="C:nucleus"/>
    <property type="evidence" value="ECO:0007669"/>
    <property type="project" value="UniProtKB-SubCell"/>
</dbReference>
<evidence type="ECO:0000259" key="16">
    <source>
        <dbReference type="SMART" id="SM00731"/>
    </source>
</evidence>
<evidence type="ECO:0000256" key="8">
    <source>
        <dbReference type="ARBA" id="ARBA00022771"/>
    </source>
</evidence>
<proteinExistence type="inferred from homology"/>
<gene>
    <name evidence="19" type="primary">mh</name>
</gene>
<keyword evidence="11 19" id="KW-0482">Metalloprotease</keyword>
<evidence type="ECO:0000259" key="17">
    <source>
        <dbReference type="SMART" id="SM00734"/>
    </source>
</evidence>
<dbReference type="Pfam" id="PF22934">
    <property type="entry name" value="SPRTN_ZBD"/>
    <property type="match status" value="1"/>
</dbReference>
<dbReference type="AlphaFoldDB" id="A0A6P4JH70"/>
<comment type="similarity">
    <text evidence="3">Belongs to the Spartan family.</text>
</comment>
<dbReference type="GO" id="GO:0006281">
    <property type="term" value="P:DNA repair"/>
    <property type="evidence" value="ECO:0007669"/>
    <property type="project" value="UniProtKB-KW"/>
</dbReference>
<dbReference type="InterPro" id="IPR044245">
    <property type="entry name" value="Spartan"/>
</dbReference>
<feature type="region of interest" description="Disordered" evidence="15">
    <location>
        <begin position="277"/>
        <end position="536"/>
    </location>
</feature>
<evidence type="ECO:0000256" key="4">
    <source>
        <dbReference type="ARBA" id="ARBA00022454"/>
    </source>
</evidence>
<evidence type="ECO:0000256" key="3">
    <source>
        <dbReference type="ARBA" id="ARBA00010724"/>
    </source>
</evidence>
<keyword evidence="8" id="KW-0863">Zinc-finger</keyword>
<evidence type="ECO:0000256" key="14">
    <source>
        <dbReference type="ARBA" id="ARBA00030396"/>
    </source>
</evidence>
<evidence type="ECO:0000313" key="19">
    <source>
        <dbReference type="RefSeq" id="XP_017034906.1"/>
    </source>
</evidence>
<feature type="compositionally biased region" description="Basic and acidic residues" evidence="15">
    <location>
        <begin position="410"/>
        <end position="423"/>
    </location>
</feature>
<dbReference type="InterPro" id="IPR006642">
    <property type="entry name" value="Rad18_UBZ4"/>
</dbReference>
<dbReference type="InterPro" id="IPR055220">
    <property type="entry name" value="SPRTN_ZBD"/>
</dbReference>
<feature type="domain" description="UBZ4-type" evidence="17">
    <location>
        <begin position="630"/>
        <end position="653"/>
    </location>
</feature>
<evidence type="ECO:0000256" key="12">
    <source>
        <dbReference type="ARBA" id="ARBA00023204"/>
    </source>
</evidence>
<evidence type="ECO:0000313" key="18">
    <source>
        <dbReference type="Proteomes" id="UP001652661"/>
    </source>
</evidence>
<dbReference type="GO" id="GO:0008270">
    <property type="term" value="F:zinc ion binding"/>
    <property type="evidence" value="ECO:0007669"/>
    <property type="project" value="UniProtKB-KW"/>
</dbReference>
<dbReference type="PANTHER" id="PTHR21220:SF0">
    <property type="entry name" value="DNA-DEPENDENT METALLOPROTEASE SPRTN"/>
    <property type="match status" value="1"/>
</dbReference>
<sequence>MSDEDADYQLAMRLHKDLNGDDDTAANRSQADEDGDLQFARQLQAQLNDSELDSSLQFIYSDGEQPDSVQHARPPQQKPKDSYKPEDVAPDYLNQTQNLVHPGWELVDPSPDIYSMFSRFNQKFFQDRLGAVVLEWSKRMFSCAGICYQRSNRYIKEVTIRLSEPLLKLRPRKDLVETLLHEMIHAYFFILNVREGNGGHGPNFKQKMNMINKVAGTNITVYHSFHDEVAAYRTHIWRCTGICQNHTPFMGWVKRTSNRAPGPSDQWWEKHQRDCGGTFMKVSEPTKAPKPPKAIKPPKTSKKAPPAVADPKTDIRGWFKKPPAKKPATNNAVRGAVPPSKPLQGGNNSTLPNPWPPQFKPKPAGANIKSFGDLSRDSEDDEPPAKTNREKFPSFKETEEGYAMPGAAHGEARSIREIRERRFGKQKKQTPPSEPSVNGNKKSEQWESYDEDVMVRDAPEIMINLIDDSSSSDDEPAAHKDMSSKRKIDKTAGKDPKKRRRDDDTSDCEIQHWESIEEVDAVPVNLDSDSEDDDEQLQFKVPPRRFPMSSQERSENVKREVLEDESISFVKDDIVFIDDEYNDEEREEGNDPAINPIGMDGHASLLLEFRNHNDVVPSCSSHVNNEETDIVCCPICFDSIRRIDLSNHLDGCSITQRVAPPSFKRAGGGGVTKTESSVRGRKSKSESTKNTLRSCGYTESEVAALNLSSSSDDSTSMLASEDELTPRQRRQRGLFKSTVGCPKCGQEFMGHQLEAHRQICPGKKRRH</sequence>
<evidence type="ECO:0000256" key="10">
    <source>
        <dbReference type="ARBA" id="ARBA00022833"/>
    </source>
</evidence>
<dbReference type="GO" id="GO:0005694">
    <property type="term" value="C:chromosome"/>
    <property type="evidence" value="ECO:0007669"/>
    <property type="project" value="UniProtKB-SubCell"/>
</dbReference>
<accession>A0A6P4JH70</accession>
<feature type="domain" description="SprT-like" evidence="16">
    <location>
        <begin position="111"/>
        <end position="282"/>
    </location>
</feature>
<dbReference type="RefSeq" id="XP_017034906.1">
    <property type="nucleotide sequence ID" value="XM_017179417.3"/>
</dbReference>
<reference evidence="19" key="1">
    <citation type="submission" date="2025-08" db="UniProtKB">
        <authorList>
            <consortium name="RefSeq"/>
        </authorList>
    </citation>
    <scope>IDENTIFICATION</scope>
    <source>
        <strain evidence="19">14028-0561.14</strain>
        <tissue evidence="19">Whole fly</tissue>
    </source>
</reference>
<dbReference type="Proteomes" id="UP001652661">
    <property type="component" value="Chromosome X"/>
</dbReference>
<feature type="compositionally biased region" description="Low complexity" evidence="15">
    <location>
        <begin position="707"/>
        <end position="719"/>
    </location>
</feature>
<dbReference type="GO" id="GO:0006508">
    <property type="term" value="P:proteolysis"/>
    <property type="evidence" value="ECO:0007669"/>
    <property type="project" value="UniProtKB-KW"/>
</dbReference>
<feature type="compositionally biased region" description="Basic and acidic residues" evidence="15">
    <location>
        <begin position="383"/>
        <end position="399"/>
    </location>
</feature>
<protein>
    <recommendedName>
        <fullName evidence="14">Protein with SprT-like domain at the N terminus</fullName>
    </recommendedName>
</protein>
<evidence type="ECO:0000256" key="11">
    <source>
        <dbReference type="ARBA" id="ARBA00023049"/>
    </source>
</evidence>
<dbReference type="PANTHER" id="PTHR21220">
    <property type="entry name" value="DNA-DEPENDENT METALLOPROTEASE SPRTN"/>
    <property type="match status" value="1"/>
</dbReference>
<dbReference type="Pfam" id="PF10263">
    <property type="entry name" value="SprT-like"/>
    <property type="match status" value="1"/>
</dbReference>
<evidence type="ECO:0000256" key="15">
    <source>
        <dbReference type="SAM" id="MobiDB-lite"/>
    </source>
</evidence>
<keyword evidence="5" id="KW-0645">Protease</keyword>
<comment type="subcellular location">
    <subcellularLocation>
        <location evidence="2">Chromosome</location>
    </subcellularLocation>
    <subcellularLocation>
        <location evidence="1">Nucleus</location>
    </subcellularLocation>
</comment>
<keyword evidence="13" id="KW-0539">Nucleus</keyword>
<evidence type="ECO:0000256" key="2">
    <source>
        <dbReference type="ARBA" id="ARBA00004286"/>
    </source>
</evidence>